<feature type="region of interest" description="Disordered" evidence="1">
    <location>
        <begin position="130"/>
        <end position="176"/>
    </location>
</feature>
<dbReference type="InterPro" id="IPR023267">
    <property type="entry name" value="RCMT"/>
</dbReference>
<dbReference type="InterPro" id="IPR057286">
    <property type="entry name" value="PUA_NSUN2"/>
</dbReference>
<evidence type="ECO:0000313" key="5">
    <source>
        <dbReference type="Proteomes" id="UP000835052"/>
    </source>
</evidence>
<evidence type="ECO:0000256" key="1">
    <source>
        <dbReference type="SAM" id="MobiDB-lite"/>
    </source>
</evidence>
<proteinExistence type="predicted"/>
<dbReference type="AlphaFoldDB" id="A0A8S1GRK5"/>
<feature type="compositionally biased region" description="Acidic residues" evidence="1">
    <location>
        <begin position="163"/>
        <end position="176"/>
    </location>
</feature>
<reference evidence="4" key="1">
    <citation type="submission" date="2020-10" db="EMBL/GenBank/DDBJ databases">
        <authorList>
            <person name="Kikuchi T."/>
        </authorList>
    </citation>
    <scope>NUCLEOTIDE SEQUENCE</scope>
    <source>
        <strain evidence="4">NKZ352</strain>
    </source>
</reference>
<dbReference type="OrthoDB" id="6093671at2759"/>
<dbReference type="Pfam" id="PF25378">
    <property type="entry name" value="PUA_NSUN2"/>
    <property type="match status" value="1"/>
</dbReference>
<evidence type="ECO:0000259" key="2">
    <source>
        <dbReference type="Pfam" id="PF25376"/>
    </source>
</evidence>
<name>A0A8S1GRK5_9PELO</name>
<sequence>MTKVSIQNAGMKMFGRTEAKVEATRFRLSQEGVRYLFPFMSKKKIMISKDDMLHMLKCEQPLVQLEDLACKEEIRKNSSGSLVVYCNEEDPVCCWVGYHTIAPYVSKEERLHHLRMLGVDCSEIEQLMKSKRKEKDRDAAWAAKEPKKETAPDGLPDVKMESAGEEEEDVKEEIGI</sequence>
<dbReference type="GO" id="GO:0030488">
    <property type="term" value="P:tRNA methylation"/>
    <property type="evidence" value="ECO:0007669"/>
    <property type="project" value="TreeGrafter"/>
</dbReference>
<organism evidence="4 5">
    <name type="scientific">Caenorhabditis auriculariae</name>
    <dbReference type="NCBI Taxonomy" id="2777116"/>
    <lineage>
        <taxon>Eukaryota</taxon>
        <taxon>Metazoa</taxon>
        <taxon>Ecdysozoa</taxon>
        <taxon>Nematoda</taxon>
        <taxon>Chromadorea</taxon>
        <taxon>Rhabditida</taxon>
        <taxon>Rhabditina</taxon>
        <taxon>Rhabditomorpha</taxon>
        <taxon>Rhabditoidea</taxon>
        <taxon>Rhabditidae</taxon>
        <taxon>Peloderinae</taxon>
        <taxon>Caenorhabditis</taxon>
    </lineage>
</organism>
<feature type="compositionally biased region" description="Basic and acidic residues" evidence="1">
    <location>
        <begin position="133"/>
        <end position="162"/>
    </location>
</feature>
<comment type="caution">
    <text evidence="4">The sequence shown here is derived from an EMBL/GenBank/DDBJ whole genome shotgun (WGS) entry which is preliminary data.</text>
</comment>
<dbReference type="PANTHER" id="PTHR22808">
    <property type="entry name" value="NCL1 YEAST -RELATED NOL1/NOP2/FMU SUN DOMAIN-CONTAINING"/>
    <property type="match status" value="1"/>
</dbReference>
<gene>
    <name evidence="4" type="ORF">CAUJ_LOCUS2144</name>
</gene>
<dbReference type="Proteomes" id="UP000835052">
    <property type="component" value="Unassembled WGS sequence"/>
</dbReference>
<dbReference type="PANTHER" id="PTHR22808:SF1">
    <property type="entry name" value="RNA CYTOSINE-C(5)-METHYLTRANSFERASE NSUN2-RELATED"/>
    <property type="match status" value="1"/>
</dbReference>
<evidence type="ECO:0000259" key="3">
    <source>
        <dbReference type="Pfam" id="PF25378"/>
    </source>
</evidence>
<dbReference type="GO" id="GO:0016428">
    <property type="term" value="F:tRNA (cytidine-5-)-methyltransferase activity"/>
    <property type="evidence" value="ECO:0007669"/>
    <property type="project" value="TreeGrafter"/>
</dbReference>
<dbReference type="GO" id="GO:0005737">
    <property type="term" value="C:cytoplasm"/>
    <property type="evidence" value="ECO:0007669"/>
    <property type="project" value="TreeGrafter"/>
</dbReference>
<dbReference type="GO" id="GO:0005634">
    <property type="term" value="C:nucleus"/>
    <property type="evidence" value="ECO:0007669"/>
    <property type="project" value="TreeGrafter"/>
</dbReference>
<feature type="domain" description="RNA cytosine-C(5)-methyltransferase NSUN2-like pre-PUA" evidence="2">
    <location>
        <begin position="3"/>
        <end position="41"/>
    </location>
</feature>
<accession>A0A8S1GRK5</accession>
<dbReference type="EMBL" id="CAJGYM010000004">
    <property type="protein sequence ID" value="CAD6186225.1"/>
    <property type="molecule type" value="Genomic_DNA"/>
</dbReference>
<keyword evidence="5" id="KW-1185">Reference proteome</keyword>
<feature type="domain" description="RNA cytosine-C(5)-methyltransferase NSUN2-like PUA" evidence="3">
    <location>
        <begin position="45"/>
        <end position="118"/>
    </location>
</feature>
<evidence type="ECO:0000313" key="4">
    <source>
        <dbReference type="EMBL" id="CAD6186225.1"/>
    </source>
</evidence>
<protein>
    <submittedName>
        <fullName evidence="4">Uncharacterized protein</fullName>
    </submittedName>
</protein>
<dbReference type="Pfam" id="PF25376">
    <property type="entry name" value="Pre-PUA_NSUN2"/>
    <property type="match status" value="1"/>
</dbReference>
<dbReference type="InterPro" id="IPR057285">
    <property type="entry name" value="Pre-PUA_NSUN2"/>
</dbReference>
<dbReference type="GO" id="GO:0000049">
    <property type="term" value="F:tRNA binding"/>
    <property type="evidence" value="ECO:0007669"/>
    <property type="project" value="TreeGrafter"/>
</dbReference>